<evidence type="ECO:0000256" key="1">
    <source>
        <dbReference type="ARBA" id="ARBA00004141"/>
    </source>
</evidence>
<dbReference type="Proteomes" id="UP000565078">
    <property type="component" value="Unassembled WGS sequence"/>
</dbReference>
<evidence type="ECO:0000313" key="7">
    <source>
        <dbReference type="Proteomes" id="UP000565078"/>
    </source>
</evidence>
<reference evidence="7" key="1">
    <citation type="journal article" date="2020" name="bioRxiv">
        <title>A rank-normalized archaeal taxonomy based on genome phylogeny resolves widespread incomplete and uneven classifications.</title>
        <authorList>
            <person name="Rinke C."/>
            <person name="Chuvochina M."/>
            <person name="Mussig A.J."/>
            <person name="Chaumeil P.-A."/>
            <person name="Waite D.W."/>
            <person name="Whitman W.B."/>
            <person name="Parks D.H."/>
            <person name="Hugenholtz P."/>
        </authorList>
    </citation>
    <scope>NUCLEOTIDE SEQUENCE [LARGE SCALE GENOMIC DNA]</scope>
</reference>
<keyword evidence="4 5" id="KW-0472">Membrane</keyword>
<dbReference type="GO" id="GO:0046873">
    <property type="term" value="F:metal ion transmembrane transporter activity"/>
    <property type="evidence" value="ECO:0007669"/>
    <property type="project" value="InterPro"/>
</dbReference>
<dbReference type="EMBL" id="DUGC01000097">
    <property type="protein sequence ID" value="HIH10204.1"/>
    <property type="molecule type" value="Genomic_DNA"/>
</dbReference>
<dbReference type="PANTHER" id="PTHR42198:SF1">
    <property type="entry name" value="INTEGRAL MEMBRANE PROTEIN"/>
    <property type="match status" value="1"/>
</dbReference>
<protein>
    <submittedName>
        <fullName evidence="6">DUF106 domain-containing protein</fullName>
    </submittedName>
</protein>
<dbReference type="GO" id="GO:0016020">
    <property type="term" value="C:membrane"/>
    <property type="evidence" value="ECO:0007669"/>
    <property type="project" value="UniProtKB-SubCell"/>
</dbReference>
<dbReference type="InterPro" id="IPR002809">
    <property type="entry name" value="EMC3/TMCO1"/>
</dbReference>
<dbReference type="Pfam" id="PF01956">
    <property type="entry name" value="EMC3_TMCO1"/>
    <property type="match status" value="1"/>
</dbReference>
<gene>
    <name evidence="6" type="ORF">HA254_06080</name>
</gene>
<evidence type="ECO:0000256" key="2">
    <source>
        <dbReference type="ARBA" id="ARBA00022692"/>
    </source>
</evidence>
<dbReference type="SMART" id="SM01415">
    <property type="entry name" value="DUF106"/>
    <property type="match status" value="1"/>
</dbReference>
<proteinExistence type="predicted"/>
<feature type="transmembrane region" description="Helical" evidence="5">
    <location>
        <begin position="120"/>
        <end position="141"/>
    </location>
</feature>
<evidence type="ECO:0000256" key="5">
    <source>
        <dbReference type="SAM" id="Phobius"/>
    </source>
</evidence>
<comment type="subcellular location">
    <subcellularLocation>
        <location evidence="1">Membrane</location>
        <topology evidence="1">Multi-pass membrane protein</topology>
    </subcellularLocation>
</comment>
<dbReference type="PANTHER" id="PTHR42198">
    <property type="entry name" value="INTEGRAL MEMBRANE PROTEIN"/>
    <property type="match status" value="1"/>
</dbReference>
<organism evidence="6 7">
    <name type="scientific">Candidatus Iainarchaeum sp</name>
    <dbReference type="NCBI Taxonomy" id="3101447"/>
    <lineage>
        <taxon>Archaea</taxon>
        <taxon>Candidatus Iainarchaeota</taxon>
        <taxon>Candidatus Iainarchaeia</taxon>
        <taxon>Candidatus Iainarchaeales</taxon>
        <taxon>Candidatus Iainarchaeaceae</taxon>
        <taxon>Candidatus Iainarchaeum</taxon>
    </lineage>
</organism>
<name>A0A7J4IZ92_9ARCH</name>
<sequence>MSVAGVCISQFLQHKMTDRKKMKEQQKKIGETQKKMNELMKKTDQKSQDELKRMQDDMMKTMNEMMGKNMKFMVVSMVIFLPLYYFLGAVYEKEIVNLPFPIPWLGGSNFIMLYNQTSWIGWYIFCSLVMSLLFSAALNFYDKSKESKVVKQ</sequence>
<dbReference type="AlphaFoldDB" id="A0A7J4IZ92"/>
<evidence type="ECO:0000313" key="6">
    <source>
        <dbReference type="EMBL" id="HIH10204.1"/>
    </source>
</evidence>
<comment type="caution">
    <text evidence="6">The sequence shown here is derived from an EMBL/GenBank/DDBJ whole genome shotgun (WGS) entry which is preliminary data.</text>
</comment>
<dbReference type="InterPro" id="IPR038978">
    <property type="entry name" value="MJ0935"/>
</dbReference>
<keyword evidence="3 5" id="KW-1133">Transmembrane helix</keyword>
<accession>A0A7J4IZ92</accession>
<feature type="transmembrane region" description="Helical" evidence="5">
    <location>
        <begin position="72"/>
        <end position="91"/>
    </location>
</feature>
<keyword evidence="2 5" id="KW-0812">Transmembrane</keyword>
<evidence type="ECO:0000256" key="4">
    <source>
        <dbReference type="ARBA" id="ARBA00023136"/>
    </source>
</evidence>
<evidence type="ECO:0000256" key="3">
    <source>
        <dbReference type="ARBA" id="ARBA00022989"/>
    </source>
</evidence>